<dbReference type="InterPro" id="IPR036986">
    <property type="entry name" value="S4_RNA-bd_sf"/>
</dbReference>
<dbReference type="Gene3D" id="3.10.290.10">
    <property type="entry name" value="RNA-binding S4 domain"/>
    <property type="match status" value="1"/>
</dbReference>
<evidence type="ECO:0000313" key="4">
    <source>
        <dbReference type="Proteomes" id="UP000593626"/>
    </source>
</evidence>
<dbReference type="Pfam" id="PF21278">
    <property type="entry name" value="YlmH_1st"/>
    <property type="match status" value="1"/>
</dbReference>
<dbReference type="SUPFAM" id="SSF55174">
    <property type="entry name" value="Alpha-L RNA-binding motif"/>
    <property type="match status" value="1"/>
</dbReference>
<dbReference type="GO" id="GO:0003723">
    <property type="term" value="F:RNA binding"/>
    <property type="evidence" value="ECO:0007669"/>
    <property type="project" value="UniProtKB-KW"/>
</dbReference>
<dbReference type="PROSITE" id="PS50889">
    <property type="entry name" value="S4"/>
    <property type="match status" value="1"/>
</dbReference>
<accession>A0A7S8CAC4</accession>
<dbReference type="Gene3D" id="3.30.70.330">
    <property type="match status" value="1"/>
</dbReference>
<dbReference type="RefSeq" id="WP_239673797.1">
    <property type="nucleotide sequence ID" value="NZ_CP049742.1"/>
</dbReference>
<dbReference type="CDD" id="cd00165">
    <property type="entry name" value="S4"/>
    <property type="match status" value="1"/>
</dbReference>
<dbReference type="InterPro" id="IPR048443">
    <property type="entry name" value="RqcP2_N"/>
</dbReference>
<dbReference type="KEGG" id="mcui:G8O30_04505"/>
<dbReference type="Pfam" id="PF17774">
    <property type="entry name" value="YlmH_RBD"/>
    <property type="match status" value="1"/>
</dbReference>
<organism evidence="3 4">
    <name type="scientific">Mangrovibacillus cuniculi</name>
    <dbReference type="NCBI Taxonomy" id="2593652"/>
    <lineage>
        <taxon>Bacteria</taxon>
        <taxon>Bacillati</taxon>
        <taxon>Bacillota</taxon>
        <taxon>Bacilli</taxon>
        <taxon>Bacillales</taxon>
        <taxon>Bacillaceae</taxon>
        <taxon>Mangrovibacillus</taxon>
    </lineage>
</organism>
<evidence type="ECO:0000256" key="1">
    <source>
        <dbReference type="PROSITE-ProRule" id="PRU00182"/>
    </source>
</evidence>
<reference evidence="3 4" key="1">
    <citation type="submission" date="2019-07" db="EMBL/GenBank/DDBJ databases">
        <title>Genome sequence of 2 isolates from Red Sea Mangroves.</title>
        <authorList>
            <person name="Sefrji F."/>
            <person name="Michoud G."/>
            <person name="Merlino G."/>
            <person name="Daffonchio D."/>
        </authorList>
    </citation>
    <scope>NUCLEOTIDE SEQUENCE [LARGE SCALE GENOMIC DNA]</scope>
    <source>
        <strain evidence="3 4">R1DC41</strain>
    </source>
</reference>
<evidence type="ECO:0000259" key="2">
    <source>
        <dbReference type="SMART" id="SM00363"/>
    </source>
</evidence>
<sequence>MSSIYQHFRPEEAPFIDKVTSWIEQVEIQYAPKLTDFLDPRQMQIVQMMVGTKGEVKVDFHGGNETLERKRALLYPSYYQPVESDYQLQAFKITYPSKFVTIEHRQILGSLMNVGLKREKFGDILFHEEVWYCIVAHEVSDYVRLQLNAVGKTKVDVSECSLVEIPSFKEEWQEKKLTVSSLRLDVIVSNIYSTSRQKAAEYIQSGLVKVNWQQTDQVSFVCEAGDVISVRRKGRSTIVAIEGHTKKDKIKVTVGVKK</sequence>
<keyword evidence="4" id="KW-1185">Reference proteome</keyword>
<dbReference type="PANTHER" id="PTHR13633">
    <property type="entry name" value="MITOCHONDRIAL TRANSCRIPTION RESCUE FACTOR 1"/>
    <property type="match status" value="1"/>
</dbReference>
<dbReference type="SMART" id="SM00363">
    <property type="entry name" value="S4"/>
    <property type="match status" value="1"/>
</dbReference>
<gene>
    <name evidence="3" type="ORF">G8O30_04505</name>
</gene>
<feature type="domain" description="RNA-binding S4" evidence="2">
    <location>
        <begin position="182"/>
        <end position="251"/>
    </location>
</feature>
<dbReference type="Pfam" id="PF01479">
    <property type="entry name" value="S4"/>
    <property type="match status" value="1"/>
</dbReference>
<evidence type="ECO:0000313" key="3">
    <source>
        <dbReference type="EMBL" id="QPC46272.1"/>
    </source>
</evidence>
<dbReference type="InterPro" id="IPR002942">
    <property type="entry name" value="S4_RNA-bd"/>
</dbReference>
<proteinExistence type="predicted"/>
<protein>
    <submittedName>
        <fullName evidence="3">RNA-binding protein</fullName>
    </submittedName>
</protein>
<dbReference type="PANTHER" id="PTHR13633:SF3">
    <property type="entry name" value="MITOCHONDRIAL TRANSCRIPTION RESCUE FACTOR 1"/>
    <property type="match status" value="1"/>
</dbReference>
<dbReference type="EMBL" id="CP049742">
    <property type="protein sequence ID" value="QPC46272.1"/>
    <property type="molecule type" value="Genomic_DNA"/>
</dbReference>
<dbReference type="InterPro" id="IPR012677">
    <property type="entry name" value="Nucleotide-bd_a/b_plait_sf"/>
</dbReference>
<name>A0A7S8CAC4_9BACI</name>
<dbReference type="Proteomes" id="UP000593626">
    <property type="component" value="Chromosome"/>
</dbReference>
<dbReference type="AlphaFoldDB" id="A0A7S8CAC4"/>
<dbReference type="Gene3D" id="3.30.1370.160">
    <property type="match status" value="1"/>
</dbReference>
<dbReference type="InterPro" id="IPR040591">
    <property type="entry name" value="RqcP2_RBD"/>
</dbReference>
<keyword evidence="1" id="KW-0694">RNA-binding</keyword>